<dbReference type="GO" id="GO:0071897">
    <property type="term" value="P:DNA biosynthetic process"/>
    <property type="evidence" value="ECO:0007669"/>
    <property type="project" value="UniProtKB-ARBA"/>
</dbReference>
<name>A0A6J1WHP4_GALME</name>
<dbReference type="Pfam" id="PF03564">
    <property type="entry name" value="DUF1759"/>
    <property type="match status" value="1"/>
</dbReference>
<proteinExistence type="predicted"/>
<dbReference type="Proteomes" id="UP001652740">
    <property type="component" value="Unplaced"/>
</dbReference>
<keyword evidence="2" id="KW-1185">Reference proteome</keyword>
<evidence type="ECO:0000313" key="2">
    <source>
        <dbReference type="Proteomes" id="UP001652740"/>
    </source>
</evidence>
<reference evidence="3" key="1">
    <citation type="submission" date="2025-08" db="UniProtKB">
        <authorList>
            <consortium name="RefSeq"/>
        </authorList>
    </citation>
    <scope>IDENTIFICATION</scope>
    <source>
        <tissue evidence="3">Whole larvae</tissue>
    </source>
</reference>
<dbReference type="GeneID" id="113514028"/>
<dbReference type="RefSeq" id="XP_026753813.2">
    <property type="nucleotide sequence ID" value="XM_026898012.3"/>
</dbReference>
<dbReference type="GO" id="GO:0003676">
    <property type="term" value="F:nucleic acid binding"/>
    <property type="evidence" value="ECO:0007669"/>
    <property type="project" value="InterPro"/>
</dbReference>
<evidence type="ECO:0000313" key="3">
    <source>
        <dbReference type="RefSeq" id="XP_026753813.2"/>
    </source>
</evidence>
<dbReference type="GO" id="GO:0015074">
    <property type="term" value="P:DNA integration"/>
    <property type="evidence" value="ECO:0007669"/>
    <property type="project" value="InterPro"/>
</dbReference>
<dbReference type="InterPro" id="IPR005312">
    <property type="entry name" value="DUF1759"/>
</dbReference>
<feature type="region of interest" description="Disordered" evidence="1">
    <location>
        <begin position="394"/>
        <end position="419"/>
    </location>
</feature>
<gene>
    <name evidence="3" type="primary">LOC113514028</name>
</gene>
<dbReference type="InParanoid" id="A0A6J1WHP4"/>
<evidence type="ECO:0000256" key="1">
    <source>
        <dbReference type="SAM" id="MobiDB-lite"/>
    </source>
</evidence>
<dbReference type="InterPro" id="IPR043502">
    <property type="entry name" value="DNA/RNA_pol_sf"/>
</dbReference>
<dbReference type="PANTHER" id="PTHR47331">
    <property type="entry name" value="PHD-TYPE DOMAIN-CONTAINING PROTEIN"/>
    <property type="match status" value="1"/>
</dbReference>
<accession>A0A6J1WHP4</accession>
<protein>
    <submittedName>
        <fullName evidence="3">Uncharacterized protein LOC113514028</fullName>
    </submittedName>
</protein>
<dbReference type="GO" id="GO:0042575">
    <property type="term" value="C:DNA polymerase complex"/>
    <property type="evidence" value="ECO:0007669"/>
    <property type="project" value="UniProtKB-ARBA"/>
</dbReference>
<feature type="compositionally biased region" description="Basic and acidic residues" evidence="1">
    <location>
        <begin position="407"/>
        <end position="416"/>
    </location>
</feature>
<sequence length="855" mass="98283">MANLMRTQIELHKQIDKTLKNFKKTPKTRLTETYAQVKLEILEDLWNTFTQNHRTLMMTTDINIQESDYVKNEIYDLTEDIYTTAKCEMKDILKTFCAPNPTLDASQSTSSPLKSPTAMAPEFKLPHINIPVFSGRYSEWIPFHDLYVSLIHRNSALMNVQKLHYLKSSLSGEAASLLKHIPISDANYDDAWATLQKRYNNKRFIVTSILKRLLAQRSLSTESAGSIKNLLDTTNECLNALNNIGVYTLSWDAIIVHITVSKLDAESIRLWEQQINREDDGTSLPTFKQLCGYLESRFRTLEMLESSKTTSKVNTRQNTFHTTFKTTCKFCQGNHFIYQCKEFAHLTYTDRKRFVEQNRLCYNCLIPFHTVDKCKQKTTCRRCGKKHHSLIHPEGNTLDHLSSDAGESSHIRESRQPEVAATPVNHNVATHHADQEMTKNVLLATALVKIQSSNGTTYYLRALIDPGSEGSFITESAAQFLGLKKTTVRCTINGLGEDGKASLTSNSMVTFIAQSRYDQSFNISVQAFVLKSITRSQPAQRIYKQNWPHLHNLDLADPHFDTPGKIDILLSAEVYSEILKEGLSKGPRGTIIAQNTYLGWILLGRLHNKETIQSYKVTTSMHLTIEDNILQRFWEIESDSFRENVLTEEESRCEQIYEKTCTRDKDGRYIVSLPFREIDPPCQYGSSRDVAKERLLQLEKRFVKNPDFMLQYSNVLKDYLNLDFMEEIVDEHERQKPTAVYIPHHAVVNPKKTTVRVVMDASCKYKNGASLNDSLMVGPRLQPDLRHIILRWRRHKICLVADITKMYLQIKVDHTSSDYQRLLWRNNPAEEIKDFRMNRVTFGTASAPYLATKTL</sequence>
<dbReference type="PANTHER" id="PTHR47331:SF5">
    <property type="entry name" value="RIBONUCLEASE H"/>
    <property type="match status" value="1"/>
</dbReference>
<dbReference type="SUPFAM" id="SSF56672">
    <property type="entry name" value="DNA/RNA polymerases"/>
    <property type="match status" value="1"/>
</dbReference>
<organism evidence="2 3">
    <name type="scientific">Galleria mellonella</name>
    <name type="common">Greater wax moth</name>
    <dbReference type="NCBI Taxonomy" id="7137"/>
    <lineage>
        <taxon>Eukaryota</taxon>
        <taxon>Metazoa</taxon>
        <taxon>Ecdysozoa</taxon>
        <taxon>Arthropoda</taxon>
        <taxon>Hexapoda</taxon>
        <taxon>Insecta</taxon>
        <taxon>Pterygota</taxon>
        <taxon>Neoptera</taxon>
        <taxon>Endopterygota</taxon>
        <taxon>Lepidoptera</taxon>
        <taxon>Glossata</taxon>
        <taxon>Ditrysia</taxon>
        <taxon>Pyraloidea</taxon>
        <taxon>Pyralidae</taxon>
        <taxon>Galleriinae</taxon>
        <taxon>Galleria</taxon>
    </lineage>
</organism>
<dbReference type="KEGG" id="gmw:113514028"/>